<gene>
    <name evidence="3" type="ORF">MGWOODY_Hyp1641</name>
</gene>
<feature type="transmembrane region" description="Helical" evidence="1">
    <location>
        <begin position="89"/>
        <end position="122"/>
    </location>
</feature>
<feature type="transmembrane region" description="Helical" evidence="1">
    <location>
        <begin position="309"/>
        <end position="327"/>
    </location>
</feature>
<dbReference type="EMBL" id="CZQD01000001">
    <property type="protein sequence ID" value="CUS55394.1"/>
    <property type="molecule type" value="Genomic_DNA"/>
</dbReference>
<keyword evidence="1" id="KW-0472">Membrane</keyword>
<dbReference type="Pfam" id="PF01757">
    <property type="entry name" value="Acyl_transf_3"/>
    <property type="match status" value="1"/>
</dbReference>
<dbReference type="GO" id="GO:0009103">
    <property type="term" value="P:lipopolysaccharide biosynthetic process"/>
    <property type="evidence" value="ECO:0007669"/>
    <property type="project" value="TreeGrafter"/>
</dbReference>
<keyword evidence="1" id="KW-1133">Transmembrane helix</keyword>
<dbReference type="PANTHER" id="PTHR23028">
    <property type="entry name" value="ACETYLTRANSFERASE"/>
    <property type="match status" value="1"/>
</dbReference>
<feature type="transmembrane region" description="Helical" evidence="1">
    <location>
        <begin position="14"/>
        <end position="35"/>
    </location>
</feature>
<dbReference type="GO" id="GO:0016747">
    <property type="term" value="F:acyltransferase activity, transferring groups other than amino-acyl groups"/>
    <property type="evidence" value="ECO:0007669"/>
    <property type="project" value="InterPro"/>
</dbReference>
<name>A0A160TYZ1_9ZZZZ</name>
<dbReference type="InterPro" id="IPR002656">
    <property type="entry name" value="Acyl_transf_3_dom"/>
</dbReference>
<keyword evidence="1" id="KW-0812">Transmembrane</keyword>
<feature type="domain" description="Acyltransferase 3" evidence="2">
    <location>
        <begin position="12"/>
        <end position="324"/>
    </location>
</feature>
<feature type="transmembrane region" description="Helical" evidence="1">
    <location>
        <begin position="254"/>
        <end position="274"/>
    </location>
</feature>
<dbReference type="GO" id="GO:0016020">
    <property type="term" value="C:membrane"/>
    <property type="evidence" value="ECO:0007669"/>
    <property type="project" value="TreeGrafter"/>
</dbReference>
<organism evidence="3">
    <name type="scientific">hydrothermal vent metagenome</name>
    <dbReference type="NCBI Taxonomy" id="652676"/>
    <lineage>
        <taxon>unclassified sequences</taxon>
        <taxon>metagenomes</taxon>
        <taxon>ecological metagenomes</taxon>
    </lineage>
</organism>
<feature type="transmembrane region" description="Helical" evidence="1">
    <location>
        <begin position="142"/>
        <end position="163"/>
    </location>
</feature>
<protein>
    <submittedName>
        <fullName evidence="3">Acetyltransferase</fullName>
    </submittedName>
</protein>
<dbReference type="AlphaFoldDB" id="A0A160TYZ1"/>
<evidence type="ECO:0000259" key="2">
    <source>
        <dbReference type="Pfam" id="PF01757"/>
    </source>
</evidence>
<proteinExistence type="predicted"/>
<accession>A0A160TYZ1</accession>
<dbReference type="InterPro" id="IPR050879">
    <property type="entry name" value="Acyltransferase_3"/>
</dbReference>
<evidence type="ECO:0000313" key="3">
    <source>
        <dbReference type="EMBL" id="CUS55394.1"/>
    </source>
</evidence>
<feature type="transmembrane region" description="Helical" evidence="1">
    <location>
        <begin position="47"/>
        <end position="68"/>
    </location>
</feature>
<reference evidence="3" key="1">
    <citation type="submission" date="2015-10" db="EMBL/GenBank/DDBJ databases">
        <authorList>
            <person name="Gilbert D.G."/>
        </authorList>
    </citation>
    <scope>NUCLEOTIDE SEQUENCE</scope>
</reference>
<keyword evidence="3" id="KW-0808">Transferase</keyword>
<feature type="transmembrane region" description="Helical" evidence="1">
    <location>
        <begin position="229"/>
        <end position="248"/>
    </location>
</feature>
<dbReference type="PANTHER" id="PTHR23028:SF53">
    <property type="entry name" value="ACYL_TRANSF_3 DOMAIN-CONTAINING PROTEIN"/>
    <property type="match status" value="1"/>
</dbReference>
<sequence>MATAHRLAANRFDLIRLALASAVFAYHAIVLSALAPMSGLERVWGQIAEIAIQGFFIVSGALVAGSLMRSQNLADYAGKRVRRLYPAYAVVILIPALISLLMGGSIGGVAEYVGANLVFLNFLSPDLPGLFEGNRFTEVNGALWTLKIEVLFYLVLPIIGGLLRTMRRAQWSVLVGLYVLGEGWRDLVPVFLEGESALIAARQLPGQLAFFASGIALWQVWDRAQAKPLWFGVVGLALTLLSFVHSWLEPLRAAGLTGLIACLAFLPGPALNAARFGDISYGVYITHFPILQGLVMVGAFAAFGHAVGFTLSALLVIVASYALWHLVERRALRPSSHYRKVASNPEQD</sequence>
<feature type="transmembrane region" description="Helical" evidence="1">
    <location>
        <begin position="281"/>
        <end position="303"/>
    </location>
</feature>
<evidence type="ECO:0000256" key="1">
    <source>
        <dbReference type="SAM" id="Phobius"/>
    </source>
</evidence>